<dbReference type="Proteomes" id="UP000290649">
    <property type="component" value="Unassembled WGS sequence"/>
</dbReference>
<feature type="transmembrane region" description="Helical" evidence="1">
    <location>
        <begin position="263"/>
        <end position="284"/>
    </location>
</feature>
<keyword evidence="3" id="KW-1185">Reference proteome</keyword>
<dbReference type="RefSeq" id="WP_129077301.1">
    <property type="nucleotide sequence ID" value="NZ_QOUX01000021.1"/>
</dbReference>
<feature type="transmembrane region" description="Helical" evidence="1">
    <location>
        <begin position="185"/>
        <end position="202"/>
    </location>
</feature>
<dbReference type="OrthoDB" id="2965879at2"/>
<proteinExistence type="predicted"/>
<keyword evidence="1" id="KW-1133">Transmembrane helix</keyword>
<feature type="transmembrane region" description="Helical" evidence="1">
    <location>
        <begin position="12"/>
        <end position="30"/>
    </location>
</feature>
<organism evidence="2 3">
    <name type="scientific">Anaerobacillus alkaliphilus</name>
    <dbReference type="NCBI Taxonomy" id="1548597"/>
    <lineage>
        <taxon>Bacteria</taxon>
        <taxon>Bacillati</taxon>
        <taxon>Bacillota</taxon>
        <taxon>Bacilli</taxon>
        <taxon>Bacillales</taxon>
        <taxon>Bacillaceae</taxon>
        <taxon>Anaerobacillus</taxon>
    </lineage>
</organism>
<feature type="transmembrane region" description="Helical" evidence="1">
    <location>
        <begin position="84"/>
        <end position="103"/>
    </location>
</feature>
<sequence>MVNSVTKRWTIGLIEYMIIFPIILFIGIYFSTQPLLWAGSLPVLAFLGLLLRTILKSQKRWVYVVITTVIAVSFTFFFNQGWVSYLLLFLVSWVSIYRGVGYGERDLEDLNPYPLLWKTGFPIYIIGYFFYRLLETLNEYLSIISWLGVLMVIISLFISNSLSLRDSTLSKNRKPFVASSIKGKNRFYIFVMVASIALITNFKIVQTFVQQLFILLGNGLLWLTTFFGSDDEGEMSIPPGGMGPLSSFEASEPARFWVLLEKVVFVVMAVGAVIVGIVLLYYAAKNIVSWLKKSFRWLQQFLTNVFHLRPREDDGDYQYIDEKESLVDFTTWGNKKTTQARERFRKLLQSKPNWEELSSAEKVRYVFREFVAEQQKRGYQFKQSETPNEIVQIVSRKEDIDYSPIADLYGKMKYGEQEITEEEAGKVSVLLDRVEKKR</sequence>
<feature type="transmembrane region" description="Helical" evidence="1">
    <location>
        <begin position="61"/>
        <end position="78"/>
    </location>
</feature>
<feature type="transmembrane region" description="Helical" evidence="1">
    <location>
        <begin position="115"/>
        <end position="134"/>
    </location>
</feature>
<evidence type="ECO:0000313" key="3">
    <source>
        <dbReference type="Proteomes" id="UP000290649"/>
    </source>
</evidence>
<dbReference type="AlphaFoldDB" id="A0A4Q0VVX9"/>
<keyword evidence="1" id="KW-0812">Transmembrane</keyword>
<accession>A0A4Q0VVX9</accession>
<evidence type="ECO:0000313" key="2">
    <source>
        <dbReference type="EMBL" id="RXJ02792.1"/>
    </source>
</evidence>
<keyword evidence="1" id="KW-0472">Membrane</keyword>
<comment type="caution">
    <text evidence="2">The sequence shown here is derived from an EMBL/GenBank/DDBJ whole genome shotgun (WGS) entry which is preliminary data.</text>
</comment>
<reference evidence="2 3" key="1">
    <citation type="journal article" date="2019" name="Int. J. Syst. Evol. Microbiol.">
        <title>Anaerobacillus alkaliphilus sp. nov., a novel alkaliphilic and moderately halophilic bacterium.</title>
        <authorList>
            <person name="Borsodi A.K."/>
            <person name="Aszalos J.M."/>
            <person name="Bihari P."/>
            <person name="Nagy I."/>
            <person name="Schumann P."/>
            <person name="Sproer C."/>
            <person name="Kovacs A.L."/>
            <person name="Boka K."/>
            <person name="Dobosy P."/>
            <person name="Ovari M."/>
            <person name="Szili-Kovacs T."/>
            <person name="Toth E."/>
        </authorList>
    </citation>
    <scope>NUCLEOTIDE SEQUENCE [LARGE SCALE GENOMIC DNA]</scope>
    <source>
        <strain evidence="2 3">B16-10</strain>
    </source>
</reference>
<dbReference type="EMBL" id="QOUX01000021">
    <property type="protein sequence ID" value="RXJ02792.1"/>
    <property type="molecule type" value="Genomic_DNA"/>
</dbReference>
<gene>
    <name evidence="2" type="ORF">DS745_05640</name>
</gene>
<feature type="transmembrane region" description="Helical" evidence="1">
    <location>
        <begin position="140"/>
        <end position="164"/>
    </location>
</feature>
<name>A0A4Q0VVX9_9BACI</name>
<evidence type="ECO:0000256" key="1">
    <source>
        <dbReference type="SAM" id="Phobius"/>
    </source>
</evidence>
<feature type="transmembrane region" description="Helical" evidence="1">
    <location>
        <begin position="36"/>
        <end position="54"/>
    </location>
</feature>
<protein>
    <submittedName>
        <fullName evidence="2">DUF4129 domain-containing protein</fullName>
    </submittedName>
</protein>